<accession>A0A4Y7T0Y3</accession>
<protein>
    <submittedName>
        <fullName evidence="2">Uncharacterized protein</fullName>
    </submittedName>
</protein>
<evidence type="ECO:0000256" key="1">
    <source>
        <dbReference type="SAM" id="MobiDB-lite"/>
    </source>
</evidence>
<evidence type="ECO:0000313" key="3">
    <source>
        <dbReference type="Proteomes" id="UP000298030"/>
    </source>
</evidence>
<feature type="compositionally biased region" description="Pro residues" evidence="1">
    <location>
        <begin position="378"/>
        <end position="389"/>
    </location>
</feature>
<proteinExistence type="predicted"/>
<reference evidence="2 3" key="1">
    <citation type="journal article" date="2019" name="Nat. Ecol. Evol.">
        <title>Megaphylogeny resolves global patterns of mushroom evolution.</title>
        <authorList>
            <person name="Varga T."/>
            <person name="Krizsan K."/>
            <person name="Foldi C."/>
            <person name="Dima B."/>
            <person name="Sanchez-Garcia M."/>
            <person name="Sanchez-Ramirez S."/>
            <person name="Szollosi G.J."/>
            <person name="Szarkandi J.G."/>
            <person name="Papp V."/>
            <person name="Albert L."/>
            <person name="Andreopoulos W."/>
            <person name="Angelini C."/>
            <person name="Antonin V."/>
            <person name="Barry K.W."/>
            <person name="Bougher N.L."/>
            <person name="Buchanan P."/>
            <person name="Buyck B."/>
            <person name="Bense V."/>
            <person name="Catcheside P."/>
            <person name="Chovatia M."/>
            <person name="Cooper J."/>
            <person name="Damon W."/>
            <person name="Desjardin D."/>
            <person name="Finy P."/>
            <person name="Geml J."/>
            <person name="Haridas S."/>
            <person name="Hughes K."/>
            <person name="Justo A."/>
            <person name="Karasinski D."/>
            <person name="Kautmanova I."/>
            <person name="Kiss B."/>
            <person name="Kocsube S."/>
            <person name="Kotiranta H."/>
            <person name="LaButti K.M."/>
            <person name="Lechner B.E."/>
            <person name="Liimatainen K."/>
            <person name="Lipzen A."/>
            <person name="Lukacs Z."/>
            <person name="Mihaltcheva S."/>
            <person name="Morgado L.N."/>
            <person name="Niskanen T."/>
            <person name="Noordeloos M.E."/>
            <person name="Ohm R.A."/>
            <person name="Ortiz-Santana B."/>
            <person name="Ovrebo C."/>
            <person name="Racz N."/>
            <person name="Riley R."/>
            <person name="Savchenko A."/>
            <person name="Shiryaev A."/>
            <person name="Soop K."/>
            <person name="Spirin V."/>
            <person name="Szebenyi C."/>
            <person name="Tomsovsky M."/>
            <person name="Tulloss R.E."/>
            <person name="Uehling J."/>
            <person name="Grigoriev I.V."/>
            <person name="Vagvolgyi C."/>
            <person name="Papp T."/>
            <person name="Martin F.M."/>
            <person name="Miettinen O."/>
            <person name="Hibbett D.S."/>
            <person name="Nagy L.G."/>
        </authorList>
    </citation>
    <scope>NUCLEOTIDE SEQUENCE [LARGE SCALE GENOMIC DNA]</scope>
    <source>
        <strain evidence="2 3">FP101781</strain>
    </source>
</reference>
<feature type="compositionally biased region" description="Low complexity" evidence="1">
    <location>
        <begin position="234"/>
        <end position="244"/>
    </location>
</feature>
<feature type="region of interest" description="Disordered" evidence="1">
    <location>
        <begin position="166"/>
        <end position="187"/>
    </location>
</feature>
<feature type="compositionally biased region" description="Basic and acidic residues" evidence="1">
    <location>
        <begin position="419"/>
        <end position="435"/>
    </location>
</feature>
<feature type="region of interest" description="Disordered" evidence="1">
    <location>
        <begin position="419"/>
        <end position="438"/>
    </location>
</feature>
<sequence>MWVFNAHVAAAPVCTPASLCTSNEDRTPTFSPWATPRRHCQHYVGDIHVPTFPARQPRSSASTATLRPTTPAPLVDAAEISLATAYPRLRRRQQLVSRHLAPTIQAATTATRASTTSRIDRFASSYPQPQHPLADFTVRTTHTEKGMDWGEGGMGERWAWIGDGKRRRAKGGEGRGDKHNGGDLSAYRNSAQRSDTYAPLTWCLFLPPASIPNRSTSTPMLSDAEPVESKLDAHTTSTAHATLTPKRHRSPRMVHTHRLLLSSSSKRASSVPTTPLGGKGTRRGRDSRELGSRRALKTHDLDSAFAAQPASTRGGTRTRTGRTGTRRGGYGDGERGRGGGGSREWGSRRWVQSRDDDEVDDEDGGGRRGRIVKRGPSSPLPLLPSPRRSPPFAILRAGNPLPNEKARAMARRTGMTKRMGREGYKEGGDVERSPDPDLGDDGSLPSHAICFLVTSCRLLDANGFPSNSRGMTRGGHSLTWVGMTGTDAVV</sequence>
<feature type="compositionally biased region" description="Basic and acidic residues" evidence="1">
    <location>
        <begin position="170"/>
        <end position="181"/>
    </location>
</feature>
<feature type="compositionally biased region" description="Basic and acidic residues" evidence="1">
    <location>
        <begin position="283"/>
        <end position="302"/>
    </location>
</feature>
<keyword evidence="3" id="KW-1185">Reference proteome</keyword>
<feature type="region of interest" description="Disordered" evidence="1">
    <location>
        <begin position="216"/>
        <end position="402"/>
    </location>
</feature>
<organism evidence="2 3">
    <name type="scientific">Coprinellus micaceus</name>
    <name type="common">Glistening ink-cap mushroom</name>
    <name type="synonym">Coprinus micaceus</name>
    <dbReference type="NCBI Taxonomy" id="71717"/>
    <lineage>
        <taxon>Eukaryota</taxon>
        <taxon>Fungi</taxon>
        <taxon>Dikarya</taxon>
        <taxon>Basidiomycota</taxon>
        <taxon>Agaricomycotina</taxon>
        <taxon>Agaricomycetes</taxon>
        <taxon>Agaricomycetidae</taxon>
        <taxon>Agaricales</taxon>
        <taxon>Agaricineae</taxon>
        <taxon>Psathyrellaceae</taxon>
        <taxon>Coprinellus</taxon>
    </lineage>
</organism>
<name>A0A4Y7T0Y3_COPMI</name>
<feature type="compositionally biased region" description="Low complexity" evidence="1">
    <location>
        <begin position="312"/>
        <end position="323"/>
    </location>
</feature>
<evidence type="ECO:0000313" key="2">
    <source>
        <dbReference type="EMBL" id="TEB27661.1"/>
    </source>
</evidence>
<feature type="compositionally biased region" description="Basic residues" evidence="1">
    <location>
        <begin position="245"/>
        <end position="258"/>
    </location>
</feature>
<gene>
    <name evidence="2" type="ORF">FA13DRAFT_1712378</name>
</gene>
<comment type="caution">
    <text evidence="2">The sequence shown here is derived from an EMBL/GenBank/DDBJ whole genome shotgun (WGS) entry which is preliminary data.</text>
</comment>
<dbReference type="Proteomes" id="UP000298030">
    <property type="component" value="Unassembled WGS sequence"/>
</dbReference>
<dbReference type="EMBL" id="QPFP01000038">
    <property type="protein sequence ID" value="TEB27661.1"/>
    <property type="molecule type" value="Genomic_DNA"/>
</dbReference>
<feature type="compositionally biased region" description="Low complexity" evidence="1">
    <location>
        <begin position="259"/>
        <end position="270"/>
    </location>
</feature>
<dbReference type="AlphaFoldDB" id="A0A4Y7T0Y3"/>